<dbReference type="HOGENOM" id="CLU_083552_3_1_4"/>
<dbReference type="InterPro" id="IPR020569">
    <property type="entry name" value="UPF0029_Impact_CS"/>
</dbReference>
<accession>M1L8Q6</accession>
<organism evidence="3 4">
    <name type="scientific">Candidatus Kinetoplastidibacterium galati TCC219</name>
    <dbReference type="NCBI Taxonomy" id="1208921"/>
    <lineage>
        <taxon>Bacteria</taxon>
        <taxon>Pseudomonadati</taxon>
        <taxon>Pseudomonadota</taxon>
        <taxon>Betaproteobacteria</taxon>
        <taxon>Candidatus Kinetoplastidibacterium</taxon>
    </lineage>
</organism>
<protein>
    <recommendedName>
        <fullName evidence="2">Impact N-terminal domain-containing protein</fullName>
    </recommendedName>
</protein>
<evidence type="ECO:0000313" key="3">
    <source>
        <dbReference type="EMBL" id="AGF48968.1"/>
    </source>
</evidence>
<dbReference type="InterPro" id="IPR023582">
    <property type="entry name" value="Impact"/>
</dbReference>
<dbReference type="PANTHER" id="PTHR16301">
    <property type="entry name" value="IMPACT-RELATED"/>
    <property type="match status" value="1"/>
</dbReference>
<gene>
    <name evidence="3" type="ORF">ST1E_0556</name>
</gene>
<dbReference type="InterPro" id="IPR036956">
    <property type="entry name" value="Impact_N_sf"/>
</dbReference>
<proteinExistence type="inferred from homology"/>
<name>M1L8Q6_9PROT</name>
<dbReference type="KEGG" id="kga:ST1E_0556"/>
<evidence type="ECO:0000259" key="2">
    <source>
        <dbReference type="Pfam" id="PF01205"/>
    </source>
</evidence>
<dbReference type="OrthoDB" id="9813771at2"/>
<dbReference type="GO" id="GO:0006446">
    <property type="term" value="P:regulation of translational initiation"/>
    <property type="evidence" value="ECO:0007669"/>
    <property type="project" value="TreeGrafter"/>
</dbReference>
<dbReference type="PATRIC" id="fig|1208921.3.peg.247"/>
<dbReference type="PROSITE" id="PS00910">
    <property type="entry name" value="UPF0029"/>
    <property type="match status" value="1"/>
</dbReference>
<dbReference type="GO" id="GO:0005737">
    <property type="term" value="C:cytoplasm"/>
    <property type="evidence" value="ECO:0007669"/>
    <property type="project" value="TreeGrafter"/>
</dbReference>
<dbReference type="Pfam" id="PF01205">
    <property type="entry name" value="Impact_N"/>
    <property type="match status" value="1"/>
</dbReference>
<dbReference type="AlphaFoldDB" id="M1L8Q6"/>
<reference evidence="3 4" key="1">
    <citation type="journal article" date="2013" name="Genome Biol. Evol.">
        <title>Genome evolution and phylogenomic analysis of candidatus kinetoplastibacterium, the betaproteobacterial endosymbionts of strigomonas and angomonas.</title>
        <authorList>
            <person name="Alves J.M."/>
            <person name="Serrano M.G."/>
            <person name="Maia da Silva F."/>
            <person name="Voegtly L.J."/>
            <person name="Matveyev A.V."/>
            <person name="Teixeira M.M."/>
            <person name="Camargo E.P."/>
            <person name="Buck G.A."/>
        </authorList>
    </citation>
    <scope>NUCLEOTIDE SEQUENCE [LARGE SCALE GENOMIC DNA]</scope>
    <source>
        <strain evidence="3 4">TCC219</strain>
    </source>
</reference>
<comment type="similarity">
    <text evidence="1">Belongs to the IMPACT family.</text>
</comment>
<sequence length="191" mass="21644">MRTINTSYRYMYIVKKSRFLVQAVPVSSISEANVFFSYNENNLANHNCWAYRINDSYRYFDDNEPHGTAGRPILQAIDELNLNMVAVLVTRWFGGIKLGKGGLMRAYKASVTGCLSHSNFIEIKDTLLIKCTIAVKDMHIIYNLDNSVSIVSNHFNNSNCEFIIEVQKDKIDSLKNTINKISKGSALLCCL</sequence>
<evidence type="ECO:0000313" key="4">
    <source>
        <dbReference type="Proteomes" id="UP000011658"/>
    </source>
</evidence>
<evidence type="ECO:0000256" key="1">
    <source>
        <dbReference type="ARBA" id="ARBA00007665"/>
    </source>
</evidence>
<dbReference type="STRING" id="1208921.ST1E_0556"/>
<dbReference type="SUPFAM" id="SSF54211">
    <property type="entry name" value="Ribosomal protein S5 domain 2-like"/>
    <property type="match status" value="1"/>
</dbReference>
<dbReference type="eggNOG" id="COG1739">
    <property type="taxonomic scope" value="Bacteria"/>
</dbReference>
<dbReference type="InterPro" id="IPR020568">
    <property type="entry name" value="Ribosomal_Su5_D2-typ_SF"/>
</dbReference>
<feature type="domain" description="Impact N-terminal" evidence="2">
    <location>
        <begin position="15"/>
        <end position="114"/>
    </location>
</feature>
<dbReference type="PANTHER" id="PTHR16301:SF20">
    <property type="entry name" value="IMPACT FAMILY MEMBER YIGZ"/>
    <property type="match status" value="1"/>
</dbReference>
<dbReference type="Gene3D" id="3.30.230.30">
    <property type="entry name" value="Impact, N-terminal domain"/>
    <property type="match status" value="1"/>
</dbReference>
<keyword evidence="4" id="KW-1185">Reference proteome</keyword>
<dbReference type="InterPro" id="IPR001498">
    <property type="entry name" value="Impact_N"/>
</dbReference>
<dbReference type="EMBL" id="CP003806">
    <property type="protein sequence ID" value="AGF48968.1"/>
    <property type="molecule type" value="Genomic_DNA"/>
</dbReference>
<dbReference type="Proteomes" id="UP000011658">
    <property type="component" value="Chromosome"/>
</dbReference>